<feature type="domain" description="Menorin C-terminal" evidence="3">
    <location>
        <begin position="320"/>
        <end position="450"/>
    </location>
</feature>
<sequence length="487" mass="56158">MLNIKYEVMKYDVIKYEKWIVPWFLRRHIPSLNLGPDISPLNYFPHADEDGVNINWAHGVNSEKELNDALSGKIDMIESDVMLRGQGTDTQTLVPVMAEYPATDSDLIFDKWLEQILVRPVWLHADVFQGPLGGKPRVDGKRFIKHVKRLFPVCTVSLGWTTGFHTDMSQEGYSWDNVLDMYHFIKDGDIEPPLVINVRASLIKNSVPQIKWLTDNTRSAILVWAEKEDFHKVHLAQDLMYISYRFAPHLSYFDIPREETAIFLKKNRNLSSDKLNPLVMDRQTVLFKPEAWFKMGLHVEAHSILPSEEALILQSRAVYILTKTKYRPSSVLSLNGRVIFLNRKNKPIVPGETGLNIYLRSTSYMDFEQINGIRCFIGLDGEVKVAPSHLYRLKDDFTKSMRFTVGTSNCIRFKVIDAINEIIFKLSVLHNCNTLESVQRDTKFDLEFKVKVSRDIGDEVHPFILKLEDSNRVAVLDELHVKHGENL</sequence>
<organism evidence="4 5">
    <name type="scientific">Pinctada imbricata</name>
    <name type="common">Atlantic pearl-oyster</name>
    <name type="synonym">Pinctada martensii</name>
    <dbReference type="NCBI Taxonomy" id="66713"/>
    <lineage>
        <taxon>Eukaryota</taxon>
        <taxon>Metazoa</taxon>
        <taxon>Spiralia</taxon>
        <taxon>Lophotrochozoa</taxon>
        <taxon>Mollusca</taxon>
        <taxon>Bivalvia</taxon>
        <taxon>Autobranchia</taxon>
        <taxon>Pteriomorphia</taxon>
        <taxon>Pterioida</taxon>
        <taxon>Pterioidea</taxon>
        <taxon>Pteriidae</taxon>
        <taxon>Pinctada</taxon>
    </lineage>
</organism>
<name>A0AA89BQK7_PINIB</name>
<protein>
    <submittedName>
        <fullName evidence="4">Uncharacterized protein</fullName>
    </submittedName>
</protein>
<dbReference type="EMBL" id="VSWD01000010">
    <property type="protein sequence ID" value="KAK3091705.1"/>
    <property type="molecule type" value="Genomic_DNA"/>
</dbReference>
<keyword evidence="5" id="KW-1185">Reference proteome</keyword>
<reference evidence="4" key="1">
    <citation type="submission" date="2019-08" db="EMBL/GenBank/DDBJ databases">
        <title>The improved chromosome-level genome for the pearl oyster Pinctada fucata martensii using PacBio sequencing and Hi-C.</title>
        <authorList>
            <person name="Zheng Z."/>
        </authorList>
    </citation>
    <scope>NUCLEOTIDE SEQUENCE</scope>
    <source>
        <strain evidence="4">ZZ-2019</strain>
        <tissue evidence="4">Adductor muscle</tissue>
    </source>
</reference>
<dbReference type="PANTHER" id="PTHR21184:SF6">
    <property type="entry name" value="CONSERVED PLASMA MEMBRANE PROTEIN"/>
    <property type="match status" value="1"/>
</dbReference>
<dbReference type="InterPro" id="IPR019356">
    <property type="entry name" value="Menorin_dom"/>
</dbReference>
<evidence type="ECO:0000259" key="2">
    <source>
        <dbReference type="Pfam" id="PF10223"/>
    </source>
</evidence>
<evidence type="ECO:0000259" key="3">
    <source>
        <dbReference type="Pfam" id="PF25161"/>
    </source>
</evidence>
<dbReference type="Pfam" id="PF10223">
    <property type="entry name" value="Menorin_N"/>
    <property type="match status" value="2"/>
</dbReference>
<evidence type="ECO:0000313" key="5">
    <source>
        <dbReference type="Proteomes" id="UP001186944"/>
    </source>
</evidence>
<accession>A0AA89BQK7</accession>
<gene>
    <name evidence="4" type="ORF">FSP39_022023</name>
</gene>
<dbReference type="AlphaFoldDB" id="A0AA89BQK7"/>
<evidence type="ECO:0000256" key="1">
    <source>
        <dbReference type="ARBA" id="ARBA00044953"/>
    </source>
</evidence>
<dbReference type="GO" id="GO:0005615">
    <property type="term" value="C:extracellular space"/>
    <property type="evidence" value="ECO:0007669"/>
    <property type="project" value="TreeGrafter"/>
</dbReference>
<evidence type="ECO:0000313" key="4">
    <source>
        <dbReference type="EMBL" id="KAK3091705.1"/>
    </source>
</evidence>
<proteinExistence type="inferred from homology"/>
<dbReference type="Proteomes" id="UP001186944">
    <property type="component" value="Unassembled WGS sequence"/>
</dbReference>
<dbReference type="PANTHER" id="PTHR21184">
    <property type="entry name" value="MENORIN (DENDRITIC BRANCHING PROTEIN)"/>
    <property type="match status" value="1"/>
</dbReference>
<feature type="domain" description="Menorin-like" evidence="2">
    <location>
        <begin position="50"/>
        <end position="117"/>
    </location>
</feature>
<dbReference type="Pfam" id="PF25161">
    <property type="entry name" value="Menorin_C"/>
    <property type="match status" value="1"/>
</dbReference>
<comment type="similarity">
    <text evidence="1">Belongs to the menorin family.</text>
</comment>
<comment type="caution">
    <text evidence="4">The sequence shown here is derived from an EMBL/GenBank/DDBJ whole genome shotgun (WGS) entry which is preliminary data.</text>
</comment>
<feature type="domain" description="Menorin-like" evidence="2">
    <location>
        <begin position="118"/>
        <end position="258"/>
    </location>
</feature>
<dbReference type="InterPro" id="IPR057489">
    <property type="entry name" value="Menorin_C"/>
</dbReference>